<keyword evidence="2 3" id="KW-0802">TPR repeat</keyword>
<evidence type="ECO:0000256" key="2">
    <source>
        <dbReference type="ARBA" id="ARBA00022803"/>
    </source>
</evidence>
<dbReference type="InterPro" id="IPR044244">
    <property type="entry name" value="TTC27/Emw1"/>
</dbReference>
<dbReference type="Proteomes" id="UP000596902">
    <property type="component" value="Unassembled WGS sequence"/>
</dbReference>
<dbReference type="SMART" id="SM00028">
    <property type="entry name" value="TPR"/>
    <property type="match status" value="4"/>
</dbReference>
<protein>
    <submittedName>
        <fullName evidence="5">Tpr-like protein</fullName>
    </submittedName>
</protein>
<evidence type="ECO:0000256" key="1">
    <source>
        <dbReference type="ARBA" id="ARBA00022737"/>
    </source>
</evidence>
<proteinExistence type="predicted"/>
<evidence type="ECO:0000256" key="3">
    <source>
        <dbReference type="PROSITE-ProRule" id="PRU00339"/>
    </source>
</evidence>
<organism evidence="5 6">
    <name type="scientific">Alternaria burnsii</name>
    <dbReference type="NCBI Taxonomy" id="1187904"/>
    <lineage>
        <taxon>Eukaryota</taxon>
        <taxon>Fungi</taxon>
        <taxon>Dikarya</taxon>
        <taxon>Ascomycota</taxon>
        <taxon>Pezizomycotina</taxon>
        <taxon>Dothideomycetes</taxon>
        <taxon>Pleosporomycetidae</taxon>
        <taxon>Pleosporales</taxon>
        <taxon>Pleosporineae</taxon>
        <taxon>Pleosporaceae</taxon>
        <taxon>Alternaria</taxon>
        <taxon>Alternaria sect. Alternaria</taxon>
    </lineage>
</organism>
<gene>
    <name evidence="5" type="ORF">GT037_003223</name>
</gene>
<sequence length="1273" mass="142715">MADVFLSFFRSSLPDELAAVLETTIKATESGDFLEVLQLPEAQLLLGREDNEATKDVRRGDFAVWNDYIFRRLGLLLSKQNEVDSGSIQETAAYKQHTYLLIAVAALYAFLQSNVTGPPLPFKSAETLLSEDITGDVKALSKARADLVASLSTDGVAAYRLTPNIELLCLAQTILISPAIRKNIPAAAWARLRANFVHQRLLSESAPSLQDAIYDDLKVVEDLIHNSDKSREIKDLHPSFLLERAAVHTHHGLDKKAKADLDQATSERKFEFALTGLMGKRTKFQQKDTSQLIVLARSAGSETNDAADASSKPKALDLNDDTLLESISFTNDTASMEIKDESSLPSSLTSMDPSNQPLLDPLDSVIMLSLAESIKNTNPADGLTREQTEPYATRVLEGGSSNWQVYTQALLVRSRIEGYKSRTMERGLLQLQALVDQVIAETSGDATTDAETGEKITSFLPQAKDSEAASVEERLRYIFPLCSPSRWELESELAARWVALGGLRSALEIYERLEMWAEAALCYAATEKEERARKMIRRQLFHATNGDDENVDLDEEKWEGAERDPPPAEAPRYYCILGDIDNDLSMYEKAWDVSGKRYARAQRSLGQRYIAARNYEKAVEAYELSLKINSLYHPAWFALGCAYLETLQFKNAVEAFSRCVQLDDQDAEAWSNLAASLLHLKPRIQETEDGELQETRVTNHPRTDALKAFKRAATIKHDNYRIWNNVLAVSASTNPPSWSDVVTAQRRICELRGSTEGEKCVDAEVIDMLVKHVVSSEEEFDISRPGLPRLVNDLIEKHIKPLITVSPKLWIILATLYTHTKRPSSALECHEKAWRAVTSQPKWESGTEVEWNAVVEMTMDLLDAYETLGPRERTEGLAAGSGELVAKDWKFKSRSAVRSVMGKADHSRSDMNARDLNGCELQGGTVVAGATYVLIFVGYHKPTIMLFLSKVLLFAPYLLPILASAHHSQRQGPFALTLNPTSIIASRVNSSGRVELRTYQATSEYLSYFDNTISQFDPQDRFNEPWECSKAAISTFRTAIAGITRDLTESLGHRPKYSTLVCPAIFSHSSWCAAYRAIRTSPDDDDRPFNQLKIDDRPFSERFGGAAACEAYDLFHRCDRLGRAPEDCDEDGPVNLIIGVEYEQSYMHVRLFEMVYDHHGYANVAEKMCLKCGLRFNEDRIRSFLHSSIREVVASDKWYEMDDLRAVVVVGEVPRAAIAKLENLVQETLKLDHITMLNDSDAALVKSYGAASYALHTEVHPESIKYSYRRRWR</sequence>
<feature type="repeat" description="TPR" evidence="3">
    <location>
        <begin position="599"/>
        <end position="632"/>
    </location>
</feature>
<dbReference type="Pfam" id="PF13181">
    <property type="entry name" value="TPR_8"/>
    <property type="match status" value="1"/>
</dbReference>
<dbReference type="PROSITE" id="PS50005">
    <property type="entry name" value="TPR"/>
    <property type="match status" value="2"/>
</dbReference>
<evidence type="ECO:0000313" key="5">
    <source>
        <dbReference type="EMBL" id="KAF7679475.1"/>
    </source>
</evidence>
<dbReference type="AlphaFoldDB" id="A0A8H7BDS7"/>
<keyword evidence="6" id="KW-1185">Reference proteome</keyword>
<feature type="region of interest" description="Disordered" evidence="4">
    <location>
        <begin position="547"/>
        <end position="566"/>
    </location>
</feature>
<feature type="repeat" description="TPR" evidence="3">
    <location>
        <begin position="633"/>
        <end position="666"/>
    </location>
</feature>
<dbReference type="PANTHER" id="PTHR16193">
    <property type="entry name" value="TETRATRICOPEPTIDE REPEAT PROTEIN 27"/>
    <property type="match status" value="1"/>
</dbReference>
<name>A0A8H7BDS7_9PLEO</name>
<reference evidence="5" key="1">
    <citation type="submission" date="2020-01" db="EMBL/GenBank/DDBJ databases">
        <authorList>
            <person name="Feng Z.H.Z."/>
        </authorList>
    </citation>
    <scope>NUCLEOTIDE SEQUENCE</scope>
    <source>
        <strain evidence="5">CBS107.38</strain>
    </source>
</reference>
<dbReference type="RefSeq" id="XP_038789548.1">
    <property type="nucleotide sequence ID" value="XM_038928270.1"/>
</dbReference>
<dbReference type="InterPro" id="IPR011990">
    <property type="entry name" value="TPR-like_helical_dom_sf"/>
</dbReference>
<dbReference type="PANTHER" id="PTHR16193:SF0">
    <property type="entry name" value="TETRATRICOPEPTIDE REPEAT PROTEIN 27"/>
    <property type="match status" value="1"/>
</dbReference>
<dbReference type="EMBL" id="JAAABM010000003">
    <property type="protein sequence ID" value="KAF7679475.1"/>
    <property type="molecule type" value="Genomic_DNA"/>
</dbReference>
<dbReference type="InterPro" id="IPR019734">
    <property type="entry name" value="TPR_rpt"/>
</dbReference>
<evidence type="ECO:0000256" key="4">
    <source>
        <dbReference type="SAM" id="MobiDB-lite"/>
    </source>
</evidence>
<feature type="compositionally biased region" description="Acidic residues" evidence="4">
    <location>
        <begin position="547"/>
        <end position="557"/>
    </location>
</feature>
<dbReference type="GeneID" id="62201448"/>
<keyword evidence="1" id="KW-0677">Repeat</keyword>
<dbReference type="Gene3D" id="1.25.40.10">
    <property type="entry name" value="Tetratricopeptide repeat domain"/>
    <property type="match status" value="1"/>
</dbReference>
<comment type="caution">
    <text evidence="5">The sequence shown here is derived from an EMBL/GenBank/DDBJ whole genome shotgun (WGS) entry which is preliminary data.</text>
</comment>
<reference evidence="5" key="2">
    <citation type="submission" date="2020-08" db="EMBL/GenBank/DDBJ databases">
        <title>Draft Genome Sequence of Cumin Blight Pathogen Alternaria burnsii.</title>
        <authorList>
            <person name="Feng Z."/>
        </authorList>
    </citation>
    <scope>NUCLEOTIDE SEQUENCE</scope>
    <source>
        <strain evidence="5">CBS107.38</strain>
    </source>
</reference>
<accession>A0A8H7BDS7</accession>
<evidence type="ECO:0000313" key="6">
    <source>
        <dbReference type="Proteomes" id="UP000596902"/>
    </source>
</evidence>
<dbReference type="SUPFAM" id="SSF48452">
    <property type="entry name" value="TPR-like"/>
    <property type="match status" value="1"/>
</dbReference>